<reference evidence="2 3" key="1">
    <citation type="submission" date="2018-06" db="EMBL/GenBank/DDBJ databases">
        <authorList>
            <consortium name="Pathogen Informatics"/>
            <person name="Doyle S."/>
        </authorList>
    </citation>
    <scope>NUCLEOTIDE SEQUENCE [LARGE SCALE GENOMIC DNA]</scope>
    <source>
        <strain evidence="2 3">NCTC13316</strain>
    </source>
</reference>
<proteinExistence type="predicted"/>
<dbReference type="Pfam" id="PF03102">
    <property type="entry name" value="NeuB"/>
    <property type="match status" value="1"/>
</dbReference>
<feature type="domain" description="PseI/NeuA/B-like" evidence="1">
    <location>
        <begin position="59"/>
        <end position="260"/>
    </location>
</feature>
<dbReference type="GO" id="GO:0005829">
    <property type="term" value="C:cytosol"/>
    <property type="evidence" value="ECO:0007669"/>
    <property type="project" value="TreeGrafter"/>
</dbReference>
<dbReference type="GO" id="GO:0016051">
    <property type="term" value="P:carbohydrate biosynthetic process"/>
    <property type="evidence" value="ECO:0007669"/>
    <property type="project" value="InterPro"/>
</dbReference>
<dbReference type="InterPro" id="IPR013785">
    <property type="entry name" value="Aldolase_TIM"/>
</dbReference>
<dbReference type="Proteomes" id="UP000254794">
    <property type="component" value="Unassembled WGS sequence"/>
</dbReference>
<evidence type="ECO:0000259" key="1">
    <source>
        <dbReference type="Pfam" id="PF03102"/>
    </source>
</evidence>
<sequence length="599" mass="68573">MSLTENSYPEIIIECANSHDGNSKKLISLVNTIANFDYPNKSIKLQVFSPDTLALQDYPYYKIYQEISFKPLFWNQIIEESKEKIGKVWLDIFDLFGIEILKNNIDFIDGIKLQASVLQNYEVKAGLKKINLCNLRLLINISGYDLNDISNFVSEFKLLNFKEIILQLGFQSYPTEISSTALQKIKVIQSCFNNRICIAEHSDANESYSIDLPIYALAYGCKLIEKHICLDRKNTIYDYFSSLEPHEFILLFKKINNWLHASTGPFINEAEKTYLANSIQIPITKRNIESKKFINNKDFLFRRTSQLGLSLNEIKKIQEKKMIIKTVVPIGKTITEDMFKKAKIGVVVGCRLKSSRLKRKALLPIGGQPSIEMCLENCLKIPCQNIVVLATSNLSEDEELKKFTLNDKVQFFQGDPNDVLSRYVAAAEKYDLDVIIRVTGDCPFISPEIAEILLNSHFEAGADFTMTLDAAIGTSCEIINVQALQTVLFHLGSAPYSEYMTWYFKNNPEIFKLNYVNLPDKLVREYRLTLDYVQDLEMFEALCRVIKEKKLPRTIESIFKILDENPDLVSLNASIQPKYKADEALIRELDLNTKISVTS</sequence>
<evidence type="ECO:0000313" key="2">
    <source>
        <dbReference type="EMBL" id="STX51396.1"/>
    </source>
</evidence>
<dbReference type="OrthoDB" id="9801052at2"/>
<accession>A0A378JJB3</accession>
<protein>
    <submittedName>
        <fullName evidence="2">Putative glycosyltransferase</fullName>
        <ecNumber evidence="2">2.7.7.38</ecNumber>
    </submittedName>
</protein>
<dbReference type="EMBL" id="UGOD01000001">
    <property type="protein sequence ID" value="STX51396.1"/>
    <property type="molecule type" value="Genomic_DNA"/>
</dbReference>
<keyword evidence="2" id="KW-0808">Transferase</keyword>
<dbReference type="SUPFAM" id="SSF51569">
    <property type="entry name" value="Aldolase"/>
    <property type="match status" value="1"/>
</dbReference>
<keyword evidence="3" id="KW-1185">Reference proteome</keyword>
<evidence type="ECO:0000313" key="3">
    <source>
        <dbReference type="Proteomes" id="UP000254794"/>
    </source>
</evidence>
<organism evidence="2 3">
    <name type="scientific">Legionella busanensis</name>
    <dbReference type="NCBI Taxonomy" id="190655"/>
    <lineage>
        <taxon>Bacteria</taxon>
        <taxon>Pseudomonadati</taxon>
        <taxon>Pseudomonadota</taxon>
        <taxon>Gammaproteobacteria</taxon>
        <taxon>Legionellales</taxon>
        <taxon>Legionellaceae</taxon>
        <taxon>Legionella</taxon>
    </lineage>
</organism>
<name>A0A378JJB3_9GAMM</name>
<dbReference type="Pfam" id="PF02348">
    <property type="entry name" value="CTP_transf_3"/>
    <property type="match status" value="1"/>
</dbReference>
<gene>
    <name evidence="2" type="primary">kpsU</name>
    <name evidence="2" type="ORF">NCTC13316_01491</name>
</gene>
<dbReference type="GO" id="GO:0008690">
    <property type="term" value="F:3-deoxy-manno-octulosonate cytidylyltransferase activity"/>
    <property type="evidence" value="ECO:0007669"/>
    <property type="project" value="UniProtKB-EC"/>
</dbReference>
<dbReference type="Gene3D" id="3.90.550.10">
    <property type="entry name" value="Spore Coat Polysaccharide Biosynthesis Protein SpsA, Chain A"/>
    <property type="match status" value="1"/>
</dbReference>
<dbReference type="EC" id="2.7.7.38" evidence="2"/>
<dbReference type="SUPFAM" id="SSF53448">
    <property type="entry name" value="Nucleotide-diphospho-sugar transferases"/>
    <property type="match status" value="1"/>
</dbReference>
<dbReference type="InterPro" id="IPR029044">
    <property type="entry name" value="Nucleotide-diphossugar_trans"/>
</dbReference>
<keyword evidence="2" id="KW-0548">Nucleotidyltransferase</keyword>
<dbReference type="Gene3D" id="3.20.20.70">
    <property type="entry name" value="Aldolase class I"/>
    <property type="match status" value="1"/>
</dbReference>
<dbReference type="PANTHER" id="PTHR42866">
    <property type="entry name" value="3-DEOXY-MANNO-OCTULOSONATE CYTIDYLYLTRANSFERASE"/>
    <property type="match status" value="1"/>
</dbReference>
<dbReference type="RefSeq" id="WP_115331036.1">
    <property type="nucleotide sequence ID" value="NZ_CAAAHP010000001.1"/>
</dbReference>
<dbReference type="PANTHER" id="PTHR42866:SF1">
    <property type="entry name" value="SPORE COAT POLYSACCHARIDE BIOSYNTHESIS PROTEIN SPSF"/>
    <property type="match status" value="1"/>
</dbReference>
<dbReference type="AlphaFoldDB" id="A0A378JJB3"/>
<dbReference type="InterPro" id="IPR003329">
    <property type="entry name" value="Cytidylyl_trans"/>
</dbReference>
<dbReference type="InterPro" id="IPR013132">
    <property type="entry name" value="PseI/NeuA/B-like_N"/>
</dbReference>